<feature type="region of interest" description="Disordered" evidence="1">
    <location>
        <begin position="1"/>
        <end position="20"/>
    </location>
</feature>
<dbReference type="AlphaFoldDB" id="A0A9J5YUW9"/>
<proteinExistence type="predicted"/>
<protein>
    <submittedName>
        <fullName evidence="2">Uncharacterized protein</fullName>
    </submittedName>
</protein>
<organism evidence="2 3">
    <name type="scientific">Solanum commersonii</name>
    <name type="common">Commerson's wild potato</name>
    <name type="synonym">Commerson's nightshade</name>
    <dbReference type="NCBI Taxonomy" id="4109"/>
    <lineage>
        <taxon>Eukaryota</taxon>
        <taxon>Viridiplantae</taxon>
        <taxon>Streptophyta</taxon>
        <taxon>Embryophyta</taxon>
        <taxon>Tracheophyta</taxon>
        <taxon>Spermatophyta</taxon>
        <taxon>Magnoliopsida</taxon>
        <taxon>eudicotyledons</taxon>
        <taxon>Gunneridae</taxon>
        <taxon>Pentapetalae</taxon>
        <taxon>asterids</taxon>
        <taxon>lamiids</taxon>
        <taxon>Solanales</taxon>
        <taxon>Solanaceae</taxon>
        <taxon>Solanoideae</taxon>
        <taxon>Solaneae</taxon>
        <taxon>Solanum</taxon>
    </lineage>
</organism>
<keyword evidence="3" id="KW-1185">Reference proteome</keyword>
<evidence type="ECO:0000256" key="1">
    <source>
        <dbReference type="SAM" id="MobiDB-lite"/>
    </source>
</evidence>
<reference evidence="2 3" key="1">
    <citation type="submission" date="2020-09" db="EMBL/GenBank/DDBJ databases">
        <title>De no assembly of potato wild relative species, Solanum commersonii.</title>
        <authorList>
            <person name="Cho K."/>
        </authorList>
    </citation>
    <scope>NUCLEOTIDE SEQUENCE [LARGE SCALE GENOMIC DNA]</scope>
    <source>
        <strain evidence="2">LZ3.2</strain>
        <tissue evidence="2">Leaf</tissue>
    </source>
</reference>
<feature type="compositionally biased region" description="Polar residues" evidence="1">
    <location>
        <begin position="61"/>
        <end position="71"/>
    </location>
</feature>
<evidence type="ECO:0000313" key="3">
    <source>
        <dbReference type="Proteomes" id="UP000824120"/>
    </source>
</evidence>
<evidence type="ECO:0000313" key="2">
    <source>
        <dbReference type="EMBL" id="KAG5602844.1"/>
    </source>
</evidence>
<accession>A0A9J5YUW9</accession>
<gene>
    <name evidence="2" type="ORF">H5410_034214</name>
</gene>
<dbReference type="Proteomes" id="UP000824120">
    <property type="component" value="Chromosome 6"/>
</dbReference>
<feature type="region of interest" description="Disordered" evidence="1">
    <location>
        <begin position="28"/>
        <end position="80"/>
    </location>
</feature>
<feature type="compositionally biased region" description="Polar residues" evidence="1">
    <location>
        <begin position="32"/>
        <end position="53"/>
    </location>
</feature>
<comment type="caution">
    <text evidence="2">The sequence shown here is derived from an EMBL/GenBank/DDBJ whole genome shotgun (WGS) entry which is preliminary data.</text>
</comment>
<sequence length="287" mass="32154">MSKKQIETPRKSPIFDGISTDDDAHAPWFNILYQTPPSKTDQISATGGPSPSKNQKDKNNEANQSVTTANQRGKKRKGKKLVETPLAVEISTILWHYRKTKNEDGAINESEVTGTIASKFGGPRIAKVHISDITNYPTPIPPTRKFKILPRGTGSNWVLDEILSKIPENPDEAARLEQLVMADACFSVISAILTAAPLTFWTAKEEGERSNDIFDMHSVDIDSKYYRQRYATILLHYRKIKNEDDAISKNEVTGTVARKFGGPHIANEYVSDTTNYPTPRPRTRNLR</sequence>
<name>A0A9J5YUW9_SOLCO</name>
<feature type="compositionally biased region" description="Basic and acidic residues" evidence="1">
    <location>
        <begin position="1"/>
        <end position="10"/>
    </location>
</feature>
<feature type="region of interest" description="Disordered" evidence="1">
    <location>
        <begin position="268"/>
        <end position="287"/>
    </location>
</feature>
<dbReference type="EMBL" id="JACXVP010000006">
    <property type="protein sequence ID" value="KAG5602844.1"/>
    <property type="molecule type" value="Genomic_DNA"/>
</dbReference>